<accession>A0A2P2PHT6</accession>
<sequence>MLGKRYTFAITSLCNQLHFYTYTSLRQKSVFIY</sequence>
<dbReference type="AlphaFoldDB" id="A0A2P2PHT6"/>
<organism evidence="1">
    <name type="scientific">Rhizophora mucronata</name>
    <name type="common">Asiatic mangrove</name>
    <dbReference type="NCBI Taxonomy" id="61149"/>
    <lineage>
        <taxon>Eukaryota</taxon>
        <taxon>Viridiplantae</taxon>
        <taxon>Streptophyta</taxon>
        <taxon>Embryophyta</taxon>
        <taxon>Tracheophyta</taxon>
        <taxon>Spermatophyta</taxon>
        <taxon>Magnoliopsida</taxon>
        <taxon>eudicotyledons</taxon>
        <taxon>Gunneridae</taxon>
        <taxon>Pentapetalae</taxon>
        <taxon>rosids</taxon>
        <taxon>fabids</taxon>
        <taxon>Malpighiales</taxon>
        <taxon>Rhizophoraceae</taxon>
        <taxon>Rhizophora</taxon>
    </lineage>
</organism>
<protein>
    <submittedName>
        <fullName evidence="1">Uncharacterized protein</fullName>
    </submittedName>
</protein>
<dbReference type="EMBL" id="GGEC01073816">
    <property type="protein sequence ID" value="MBX54300.1"/>
    <property type="molecule type" value="Transcribed_RNA"/>
</dbReference>
<proteinExistence type="predicted"/>
<reference evidence="1" key="1">
    <citation type="submission" date="2018-02" db="EMBL/GenBank/DDBJ databases">
        <title>Rhizophora mucronata_Transcriptome.</title>
        <authorList>
            <person name="Meera S.P."/>
            <person name="Sreeshan A."/>
            <person name="Augustine A."/>
        </authorList>
    </citation>
    <scope>NUCLEOTIDE SEQUENCE</scope>
    <source>
        <tissue evidence="1">Leaf</tissue>
    </source>
</reference>
<name>A0A2P2PHT6_RHIMU</name>
<evidence type="ECO:0000313" key="1">
    <source>
        <dbReference type="EMBL" id="MBX54300.1"/>
    </source>
</evidence>